<name>A0A445L8A4_GLYSO</name>
<feature type="compositionally biased region" description="Basic and acidic residues" evidence="1">
    <location>
        <begin position="144"/>
        <end position="154"/>
    </location>
</feature>
<reference evidence="3 4" key="1">
    <citation type="submission" date="2018-09" db="EMBL/GenBank/DDBJ databases">
        <title>A high-quality reference genome of wild soybean provides a powerful tool to mine soybean genomes.</title>
        <authorList>
            <person name="Xie M."/>
            <person name="Chung C.Y.L."/>
            <person name="Li M.-W."/>
            <person name="Wong F.-L."/>
            <person name="Chan T.-F."/>
            <person name="Lam H.-M."/>
        </authorList>
    </citation>
    <scope>NUCLEOTIDE SEQUENCE [LARGE SCALE GENOMIC DNA]</scope>
    <source>
        <strain evidence="4">cv. W05</strain>
        <tissue evidence="3">Hypocotyl of etiolated seedlings</tissue>
    </source>
</reference>
<dbReference type="PANTHER" id="PTHR33345">
    <property type="entry name" value="ADAPTER PROTEIN, PUTATIVE-RELATED"/>
    <property type="match status" value="1"/>
</dbReference>
<comment type="caution">
    <text evidence="3">The sequence shown here is derived from an EMBL/GenBank/DDBJ whole genome shotgun (WGS) entry which is preliminary data.</text>
</comment>
<gene>
    <name evidence="3" type="ORF">D0Y65_006366</name>
</gene>
<dbReference type="InterPro" id="IPR055508">
    <property type="entry name" value="DUF7081"/>
</dbReference>
<keyword evidence="4" id="KW-1185">Reference proteome</keyword>
<organism evidence="3 4">
    <name type="scientific">Glycine soja</name>
    <name type="common">Wild soybean</name>
    <dbReference type="NCBI Taxonomy" id="3848"/>
    <lineage>
        <taxon>Eukaryota</taxon>
        <taxon>Viridiplantae</taxon>
        <taxon>Streptophyta</taxon>
        <taxon>Embryophyta</taxon>
        <taxon>Tracheophyta</taxon>
        <taxon>Spermatophyta</taxon>
        <taxon>Magnoliopsida</taxon>
        <taxon>eudicotyledons</taxon>
        <taxon>Gunneridae</taxon>
        <taxon>Pentapetalae</taxon>
        <taxon>rosids</taxon>
        <taxon>fabids</taxon>
        <taxon>Fabales</taxon>
        <taxon>Fabaceae</taxon>
        <taxon>Papilionoideae</taxon>
        <taxon>50 kb inversion clade</taxon>
        <taxon>NPAAA clade</taxon>
        <taxon>indigoferoid/millettioid clade</taxon>
        <taxon>Phaseoleae</taxon>
        <taxon>Glycine</taxon>
        <taxon>Glycine subgen. Soja</taxon>
    </lineage>
</organism>
<feature type="region of interest" description="Disordered" evidence="1">
    <location>
        <begin position="129"/>
        <end position="159"/>
    </location>
</feature>
<evidence type="ECO:0000259" key="2">
    <source>
        <dbReference type="Pfam" id="PF23299"/>
    </source>
</evidence>
<dbReference type="Pfam" id="PF23299">
    <property type="entry name" value="DUF7081"/>
    <property type="match status" value="1"/>
</dbReference>
<accession>A0A445L8A4</accession>
<sequence>MSPESVWAWHSSRVYIKTSALTSSIDGRLVKRHLSSCVIRLGMTLLTKVFYLSCCHQQIVGRRTNETGYFHDSYLSLPRSLERSSRHSRRFQSKPVVQRYIESNFPNMKIEEFFALFSWKVPTTKRTRTKANHSFPDTCPVKSLETEEHERETSDTTENLGDMLHSKEWASMHKAEDTNPIQNFDKYLDTLDDLLGMPHTGITPCDDVTRDINLSVDELEKLKLVEQILLLSDAFMEAKGKFKEAHKLLADLKEKLKVCRLKNDYVQLKEKVTQTEAIIEGLVLNIQEINDKILSLQEKLMVKSNTLENMQKSKAELTSRLVYTANSIPTLSEKIQVELSERSKWEMEKANNAKHVAEIEEKLMCLRGLTSS</sequence>
<evidence type="ECO:0000313" key="4">
    <source>
        <dbReference type="Proteomes" id="UP000289340"/>
    </source>
</evidence>
<feature type="domain" description="DUF7081" evidence="2">
    <location>
        <begin position="60"/>
        <end position="123"/>
    </location>
</feature>
<evidence type="ECO:0000256" key="1">
    <source>
        <dbReference type="SAM" id="MobiDB-lite"/>
    </source>
</evidence>
<dbReference type="PANTHER" id="PTHR33345:SF4">
    <property type="entry name" value="MBD DOMAIN-CONTAINING PROTEIN"/>
    <property type="match status" value="1"/>
</dbReference>
<protein>
    <recommendedName>
        <fullName evidence="2">DUF7081 domain-containing protein</fullName>
    </recommendedName>
</protein>
<dbReference type="AlphaFoldDB" id="A0A445L8A4"/>
<dbReference type="Proteomes" id="UP000289340">
    <property type="component" value="Chromosome 3"/>
</dbReference>
<dbReference type="EMBL" id="QZWG01000003">
    <property type="protein sequence ID" value="RZC19512.1"/>
    <property type="molecule type" value="Genomic_DNA"/>
</dbReference>
<evidence type="ECO:0000313" key="3">
    <source>
        <dbReference type="EMBL" id="RZC19512.1"/>
    </source>
</evidence>
<proteinExistence type="predicted"/>